<dbReference type="RefSeq" id="WP_109088311.1">
    <property type="nucleotide sequence ID" value="NZ_QEXO01000001.1"/>
</dbReference>
<reference evidence="1 2" key="1">
    <citation type="submission" date="2018-05" db="EMBL/GenBank/DDBJ databases">
        <title>Genome Sequence of an Efficient Indole-Degrading Bacterium, Alcaligenes sp.YBY.</title>
        <authorList>
            <person name="Yang B."/>
        </authorList>
    </citation>
    <scope>NUCLEOTIDE SEQUENCE [LARGE SCALE GENOMIC DNA]</scope>
    <source>
        <strain evidence="1 2">YBY</strain>
    </source>
</reference>
<dbReference type="InterPro" id="IPR027417">
    <property type="entry name" value="P-loop_NTPase"/>
</dbReference>
<evidence type="ECO:0000313" key="1">
    <source>
        <dbReference type="EMBL" id="PWE15611.1"/>
    </source>
</evidence>
<protein>
    <submittedName>
        <fullName evidence="1">Plasmid stability protein StbB</fullName>
    </submittedName>
</protein>
<name>A0A2U2BNL6_ALCFA</name>
<reference evidence="1 2" key="2">
    <citation type="submission" date="2018-05" db="EMBL/GenBank/DDBJ databases">
        <authorList>
            <person name="Lanie J.A."/>
            <person name="Ng W.-L."/>
            <person name="Kazmierczak K.M."/>
            <person name="Andrzejewski T.M."/>
            <person name="Davidsen T.M."/>
            <person name="Wayne K.J."/>
            <person name="Tettelin H."/>
            <person name="Glass J.I."/>
            <person name="Rusch D."/>
            <person name="Podicherti R."/>
            <person name="Tsui H.-C.T."/>
            <person name="Winkler M.E."/>
        </authorList>
    </citation>
    <scope>NUCLEOTIDE SEQUENCE [LARGE SCALE GENOMIC DNA]</scope>
    <source>
        <strain evidence="1 2">YBY</strain>
    </source>
</reference>
<dbReference type="Gene3D" id="3.40.50.300">
    <property type="entry name" value="P-loop containing nucleotide triphosphate hydrolases"/>
    <property type="match status" value="1"/>
</dbReference>
<evidence type="ECO:0000313" key="2">
    <source>
        <dbReference type="Proteomes" id="UP000245216"/>
    </source>
</evidence>
<dbReference type="AlphaFoldDB" id="A0A2U2BNL6"/>
<dbReference type="Proteomes" id="UP000245216">
    <property type="component" value="Unassembled WGS sequence"/>
</dbReference>
<dbReference type="EMBL" id="QEXO01000001">
    <property type="protein sequence ID" value="PWE15611.1"/>
    <property type="molecule type" value="Genomic_DNA"/>
</dbReference>
<proteinExistence type="predicted"/>
<dbReference type="SUPFAM" id="SSF52540">
    <property type="entry name" value="P-loop containing nucleoside triphosphate hydrolases"/>
    <property type="match status" value="1"/>
</dbReference>
<accession>A0A2U2BNL6</accession>
<gene>
    <name evidence="1" type="ORF">DF183_02440</name>
</gene>
<dbReference type="InterPro" id="IPR047985">
    <property type="entry name" value="StbB-like"/>
</dbReference>
<comment type="caution">
    <text evidence="1">The sequence shown here is derived from an EMBL/GenBank/DDBJ whole genome shotgun (WGS) entry which is preliminary data.</text>
</comment>
<dbReference type="NCBIfam" id="NF041292">
    <property type="entry name" value="StbB"/>
    <property type="match status" value="1"/>
</dbReference>
<sequence>MKIAVLNYTGSVGKTVVASHLLAPRLNHAQIFAIESTNETAQDLGLDVDQLRGMQFGKLFRGLLTLDDAIVDVGASNIEEFLAHMSRYDLSHEEIDQFVLPVVPTGKAQRETIKTVAALSDLGVPANRIRVLFNRVESDVNEEFLALLTYAKKTGEFIANPQAVIFENEVFELLADKRTTIASILADQNDYRQLLREADPKEHKRISHLSDMHTLKALARPVDRQLDRAFQALFGDVLPANNGASHE</sequence>
<organism evidence="1 2">
    <name type="scientific">Alcaligenes faecalis</name>
    <dbReference type="NCBI Taxonomy" id="511"/>
    <lineage>
        <taxon>Bacteria</taxon>
        <taxon>Pseudomonadati</taxon>
        <taxon>Pseudomonadota</taxon>
        <taxon>Betaproteobacteria</taxon>
        <taxon>Burkholderiales</taxon>
        <taxon>Alcaligenaceae</taxon>
        <taxon>Alcaligenes</taxon>
    </lineage>
</organism>